<dbReference type="EnsemblPlants" id="AET6Gv20282900.1">
    <property type="protein sequence ID" value="AET6Gv20282900.1"/>
    <property type="gene ID" value="AET6Gv20282900"/>
</dbReference>
<dbReference type="Proteomes" id="UP000015105">
    <property type="component" value="Chromosome 6D"/>
</dbReference>
<comment type="similarity">
    <text evidence="1">Belongs to the AHA1 family.</text>
</comment>
<dbReference type="GO" id="GO:0001671">
    <property type="term" value="F:ATPase activator activity"/>
    <property type="evidence" value="ECO:0007669"/>
    <property type="project" value="InterPro"/>
</dbReference>
<dbReference type="PANTHER" id="PTHR13009">
    <property type="entry name" value="HEAT SHOCK PROTEIN 90 HSP90 CO-CHAPERONE AHA-1"/>
    <property type="match status" value="1"/>
</dbReference>
<name>A0A453N976_AEGTS</name>
<evidence type="ECO:0000313" key="4">
    <source>
        <dbReference type="EnsemblPlants" id="AET6Gv20282900.1"/>
    </source>
</evidence>
<dbReference type="SMART" id="SM01000">
    <property type="entry name" value="Aha1_N"/>
    <property type="match status" value="1"/>
</dbReference>
<sequence>AGENKRVKIGAPPYPIRSATRTEISGGNPLLSFSGEEASRSPEKGRAPSPISLPRREICSERGLKLNPPMEETAAVAAAAATETGTPEKSSYRYWVRQATGEAAPPPVPRKLDPSAANGGGGNPNALGSVWNQAGTWEEKNLNSWANGRIKDLLGSLGSLDFSTGKASIDEVSKCSGDAFLVTVRNKKRVGYNYELSLRFKGEWLVKEEKKKVTGHIDIPEFSFGELDDLEAEVRFTDTLEWDDKSRICKDVKLFLSPIKEKLRTFELELKDR</sequence>
<reference evidence="4" key="5">
    <citation type="journal article" date="2021" name="G3 (Bethesda)">
        <title>Aegilops tauschii genome assembly Aet v5.0 features greater sequence contiguity and improved annotation.</title>
        <authorList>
            <person name="Wang L."/>
            <person name="Zhu T."/>
            <person name="Rodriguez J.C."/>
            <person name="Deal K.R."/>
            <person name="Dubcovsky J."/>
            <person name="McGuire P.E."/>
            <person name="Lux T."/>
            <person name="Spannagl M."/>
            <person name="Mayer K.F.X."/>
            <person name="Baldrich P."/>
            <person name="Meyers B.C."/>
            <person name="Huo N."/>
            <person name="Gu Y.Q."/>
            <person name="Zhou H."/>
            <person name="Devos K.M."/>
            <person name="Bennetzen J.L."/>
            <person name="Unver T."/>
            <person name="Budak H."/>
            <person name="Gulick P.J."/>
            <person name="Galiba G."/>
            <person name="Kalapos B."/>
            <person name="Nelson D.R."/>
            <person name="Li P."/>
            <person name="You F.M."/>
            <person name="Luo M.C."/>
            <person name="Dvorak J."/>
        </authorList>
    </citation>
    <scope>NUCLEOTIDE SEQUENCE [LARGE SCALE GENOMIC DNA]</scope>
    <source>
        <strain evidence="4">cv. AL8/78</strain>
    </source>
</reference>
<dbReference type="Gene3D" id="3.15.10.20">
    <property type="entry name" value="Activator of Hsp90 ATPase Aha1, N-terminal domain"/>
    <property type="match status" value="1"/>
</dbReference>
<feature type="compositionally biased region" description="Basic and acidic residues" evidence="2">
    <location>
        <begin position="37"/>
        <end position="46"/>
    </location>
</feature>
<reference evidence="4" key="3">
    <citation type="journal article" date="2017" name="Nature">
        <title>Genome sequence of the progenitor of the wheat D genome Aegilops tauschii.</title>
        <authorList>
            <person name="Luo M.C."/>
            <person name="Gu Y.Q."/>
            <person name="Puiu D."/>
            <person name="Wang H."/>
            <person name="Twardziok S.O."/>
            <person name="Deal K.R."/>
            <person name="Huo N."/>
            <person name="Zhu T."/>
            <person name="Wang L."/>
            <person name="Wang Y."/>
            <person name="McGuire P.E."/>
            <person name="Liu S."/>
            <person name="Long H."/>
            <person name="Ramasamy R.K."/>
            <person name="Rodriguez J.C."/>
            <person name="Van S.L."/>
            <person name="Yuan L."/>
            <person name="Wang Z."/>
            <person name="Xia Z."/>
            <person name="Xiao L."/>
            <person name="Anderson O.D."/>
            <person name="Ouyang S."/>
            <person name="Liang Y."/>
            <person name="Zimin A.V."/>
            <person name="Pertea G."/>
            <person name="Qi P."/>
            <person name="Bennetzen J.L."/>
            <person name="Dai X."/>
            <person name="Dawson M.W."/>
            <person name="Muller H.G."/>
            <person name="Kugler K."/>
            <person name="Rivarola-Duarte L."/>
            <person name="Spannagl M."/>
            <person name="Mayer K.F.X."/>
            <person name="Lu F.H."/>
            <person name="Bevan M.W."/>
            <person name="Leroy P."/>
            <person name="Li P."/>
            <person name="You F.M."/>
            <person name="Sun Q."/>
            <person name="Liu Z."/>
            <person name="Lyons E."/>
            <person name="Wicker T."/>
            <person name="Salzberg S.L."/>
            <person name="Devos K.M."/>
            <person name="Dvorak J."/>
        </authorList>
    </citation>
    <scope>NUCLEOTIDE SEQUENCE [LARGE SCALE GENOMIC DNA]</scope>
    <source>
        <strain evidence="4">cv. AL8/78</strain>
    </source>
</reference>
<dbReference type="GO" id="GO:0005829">
    <property type="term" value="C:cytosol"/>
    <property type="evidence" value="ECO:0007669"/>
    <property type="project" value="TreeGrafter"/>
</dbReference>
<dbReference type="AlphaFoldDB" id="A0A453N976"/>
<dbReference type="Gramene" id="AET6Gv20282900.1">
    <property type="protein sequence ID" value="AET6Gv20282900.1"/>
    <property type="gene ID" value="AET6Gv20282900"/>
</dbReference>
<protein>
    <recommendedName>
        <fullName evidence="3">Activator of Hsp90 ATPase AHSA1-like N-terminal domain-containing protein</fullName>
    </recommendedName>
</protein>
<evidence type="ECO:0000256" key="2">
    <source>
        <dbReference type="SAM" id="MobiDB-lite"/>
    </source>
</evidence>
<evidence type="ECO:0000313" key="5">
    <source>
        <dbReference type="Proteomes" id="UP000015105"/>
    </source>
</evidence>
<evidence type="ECO:0000259" key="3">
    <source>
        <dbReference type="SMART" id="SM01000"/>
    </source>
</evidence>
<reference evidence="5" key="2">
    <citation type="journal article" date="2017" name="Nat. Plants">
        <title>The Aegilops tauschii genome reveals multiple impacts of transposons.</title>
        <authorList>
            <person name="Zhao G."/>
            <person name="Zou C."/>
            <person name="Li K."/>
            <person name="Wang K."/>
            <person name="Li T."/>
            <person name="Gao L."/>
            <person name="Zhang X."/>
            <person name="Wang H."/>
            <person name="Yang Z."/>
            <person name="Liu X."/>
            <person name="Jiang W."/>
            <person name="Mao L."/>
            <person name="Kong X."/>
            <person name="Jiao Y."/>
            <person name="Jia J."/>
        </authorList>
    </citation>
    <scope>NUCLEOTIDE SEQUENCE [LARGE SCALE GENOMIC DNA]</scope>
    <source>
        <strain evidence="5">cv. AL8/78</strain>
    </source>
</reference>
<feature type="region of interest" description="Disordered" evidence="2">
    <location>
        <begin position="1"/>
        <end position="57"/>
    </location>
</feature>
<dbReference type="InterPro" id="IPR036338">
    <property type="entry name" value="Aha1"/>
</dbReference>
<keyword evidence="5" id="KW-1185">Reference proteome</keyword>
<dbReference type="STRING" id="200361.A0A453N976"/>
<dbReference type="GO" id="GO:0051087">
    <property type="term" value="F:protein-folding chaperone binding"/>
    <property type="evidence" value="ECO:0007669"/>
    <property type="project" value="InterPro"/>
</dbReference>
<organism evidence="4 5">
    <name type="scientific">Aegilops tauschii subsp. strangulata</name>
    <name type="common">Goatgrass</name>
    <dbReference type="NCBI Taxonomy" id="200361"/>
    <lineage>
        <taxon>Eukaryota</taxon>
        <taxon>Viridiplantae</taxon>
        <taxon>Streptophyta</taxon>
        <taxon>Embryophyta</taxon>
        <taxon>Tracheophyta</taxon>
        <taxon>Spermatophyta</taxon>
        <taxon>Magnoliopsida</taxon>
        <taxon>Liliopsida</taxon>
        <taxon>Poales</taxon>
        <taxon>Poaceae</taxon>
        <taxon>BOP clade</taxon>
        <taxon>Pooideae</taxon>
        <taxon>Triticodae</taxon>
        <taxon>Triticeae</taxon>
        <taxon>Triticinae</taxon>
        <taxon>Aegilops</taxon>
    </lineage>
</organism>
<feature type="domain" description="Activator of Hsp90 ATPase AHSA1-like N-terminal" evidence="3">
    <location>
        <begin position="139"/>
        <end position="273"/>
    </location>
</feature>
<evidence type="ECO:0000256" key="1">
    <source>
        <dbReference type="ARBA" id="ARBA00006817"/>
    </source>
</evidence>
<dbReference type="InterPro" id="IPR015310">
    <property type="entry name" value="AHSA1-like_N"/>
</dbReference>
<accession>A0A453N976</accession>
<dbReference type="Pfam" id="PF09229">
    <property type="entry name" value="Aha1_N"/>
    <property type="match status" value="1"/>
</dbReference>
<reference evidence="4" key="4">
    <citation type="submission" date="2019-03" db="UniProtKB">
        <authorList>
            <consortium name="EnsemblPlants"/>
        </authorList>
    </citation>
    <scope>IDENTIFICATION</scope>
</reference>
<reference evidence="5" key="1">
    <citation type="journal article" date="2014" name="Science">
        <title>Ancient hybridizations among the ancestral genomes of bread wheat.</title>
        <authorList>
            <consortium name="International Wheat Genome Sequencing Consortium,"/>
            <person name="Marcussen T."/>
            <person name="Sandve S.R."/>
            <person name="Heier L."/>
            <person name="Spannagl M."/>
            <person name="Pfeifer M."/>
            <person name="Jakobsen K.S."/>
            <person name="Wulff B.B."/>
            <person name="Steuernagel B."/>
            <person name="Mayer K.F."/>
            <person name="Olsen O.A."/>
        </authorList>
    </citation>
    <scope>NUCLEOTIDE SEQUENCE [LARGE SCALE GENOMIC DNA]</scope>
    <source>
        <strain evidence="5">cv. AL8/78</strain>
    </source>
</reference>
<dbReference type="GO" id="GO:0006457">
    <property type="term" value="P:protein folding"/>
    <property type="evidence" value="ECO:0007669"/>
    <property type="project" value="TreeGrafter"/>
</dbReference>
<proteinExistence type="inferred from homology"/>
<dbReference type="SUPFAM" id="SSF103111">
    <property type="entry name" value="Activator of Hsp90 ATPase, Aha1"/>
    <property type="match status" value="1"/>
</dbReference>
<dbReference type="PANTHER" id="PTHR13009:SF31">
    <property type="entry name" value="OS02G0139100 PROTEIN"/>
    <property type="match status" value="1"/>
</dbReference>